<feature type="domain" description="Peptidase M16 C-terminal" evidence="7">
    <location>
        <begin position="159"/>
        <end position="355"/>
    </location>
</feature>
<dbReference type="InterPro" id="IPR011249">
    <property type="entry name" value="Metalloenz_LuxS/M16"/>
</dbReference>
<dbReference type="Proteomes" id="UP000887565">
    <property type="component" value="Unplaced"/>
</dbReference>
<organism evidence="8 9">
    <name type="scientific">Romanomermis culicivorax</name>
    <name type="common">Nematode worm</name>
    <dbReference type="NCBI Taxonomy" id="13658"/>
    <lineage>
        <taxon>Eukaryota</taxon>
        <taxon>Metazoa</taxon>
        <taxon>Ecdysozoa</taxon>
        <taxon>Nematoda</taxon>
        <taxon>Enoplea</taxon>
        <taxon>Dorylaimia</taxon>
        <taxon>Mermithida</taxon>
        <taxon>Mermithoidea</taxon>
        <taxon>Mermithidae</taxon>
        <taxon>Romanomermis</taxon>
    </lineage>
</organism>
<name>A0A915IZX8_ROMCU</name>
<reference evidence="9" key="1">
    <citation type="submission" date="2022-11" db="UniProtKB">
        <authorList>
            <consortium name="WormBaseParasite"/>
        </authorList>
    </citation>
    <scope>IDENTIFICATION</scope>
</reference>
<dbReference type="Gene3D" id="3.30.830.10">
    <property type="entry name" value="Metalloenzyme, LuxS/M16 peptidase-like"/>
    <property type="match status" value="3"/>
</dbReference>
<dbReference type="PANTHER" id="PTHR11851:SF49">
    <property type="entry name" value="MITOCHONDRIAL-PROCESSING PEPTIDASE SUBUNIT ALPHA"/>
    <property type="match status" value="1"/>
</dbReference>
<evidence type="ECO:0000313" key="9">
    <source>
        <dbReference type="WBParaSite" id="nRc.2.0.1.t19394-RA"/>
    </source>
</evidence>
<proteinExistence type="inferred from homology"/>
<evidence type="ECO:0000259" key="7">
    <source>
        <dbReference type="Pfam" id="PF05193"/>
    </source>
</evidence>
<dbReference type="AlphaFoldDB" id="A0A915IZX8"/>
<dbReference type="GO" id="GO:0005739">
    <property type="term" value="C:mitochondrion"/>
    <property type="evidence" value="ECO:0007669"/>
    <property type="project" value="TreeGrafter"/>
</dbReference>
<dbReference type="Pfam" id="PF00675">
    <property type="entry name" value="Peptidase_M16"/>
    <property type="match status" value="1"/>
</dbReference>
<sequence length="413" mass="46329">MIDVGSRYEAAFPSGVSHFLEKLAFNSTKSFTSSEQISGLLEKYGGMVDCQATKDTLVYAASCHISGVDQVMKLIADTTMRPLLTDNDLTITRNVVTSDVEMVNMKPEPEEILQDWIHALSFEYISALYPVLNGFLFQAAYRDNTLGFPKICPTENVEKIDRKTLLKFMKTYYSPKRMVVSGVGVSHQNFLEICDKYFQQTPTIWDDEIIDVSNDLLDNSVAQYTGGIIKREKDLSNVGLAINPFPTLAHFVLGLESCSYKDPDFVPFCVLNSLLGGGGSFSAGGPGKGMYTRLYLNVLNRCYWMYNAISLNLAYGDTGLFYIHAKQRPVIFEDICRQVLGHGYRKPPAEILEEIRRVTPKDVIRVADRMLSSKPAVVGYGNLAGLPDYEKIDSAIAKRDVQLLKPSRYFSWR</sequence>
<dbReference type="InterPro" id="IPR011765">
    <property type="entry name" value="Pept_M16_N"/>
</dbReference>
<dbReference type="InterPro" id="IPR001431">
    <property type="entry name" value="Pept_M16_Zn_BS"/>
</dbReference>
<dbReference type="PROSITE" id="PS00143">
    <property type="entry name" value="INSULINASE"/>
    <property type="match status" value="1"/>
</dbReference>
<comment type="similarity">
    <text evidence="2 5">Belongs to the peptidase M16 family.</text>
</comment>
<dbReference type="InterPro" id="IPR007863">
    <property type="entry name" value="Peptidase_M16_C"/>
</dbReference>
<evidence type="ECO:0000256" key="1">
    <source>
        <dbReference type="ARBA" id="ARBA00002123"/>
    </source>
</evidence>
<protein>
    <recommendedName>
        <fullName evidence="3">Alpha-MPP</fullName>
    </recommendedName>
    <alternativeName>
        <fullName evidence="4">Inactive zinc metalloprotease alpha</fullName>
    </alternativeName>
</protein>
<evidence type="ECO:0000256" key="5">
    <source>
        <dbReference type="RuleBase" id="RU004447"/>
    </source>
</evidence>
<accession>A0A915IZX8</accession>
<evidence type="ECO:0000256" key="4">
    <source>
        <dbReference type="ARBA" id="ARBA00032315"/>
    </source>
</evidence>
<dbReference type="OMA" id="LKYHHSP"/>
<dbReference type="GO" id="GO:0006627">
    <property type="term" value="P:protein processing involved in protein targeting to mitochondrion"/>
    <property type="evidence" value="ECO:0007669"/>
    <property type="project" value="TreeGrafter"/>
</dbReference>
<keyword evidence="8" id="KW-1185">Reference proteome</keyword>
<evidence type="ECO:0000256" key="2">
    <source>
        <dbReference type="ARBA" id="ARBA00007261"/>
    </source>
</evidence>
<dbReference type="Pfam" id="PF05193">
    <property type="entry name" value="Peptidase_M16_C"/>
    <property type="match status" value="1"/>
</dbReference>
<evidence type="ECO:0000259" key="6">
    <source>
        <dbReference type="Pfam" id="PF00675"/>
    </source>
</evidence>
<feature type="domain" description="Peptidase M16 N-terminal" evidence="6">
    <location>
        <begin position="2"/>
        <end position="122"/>
    </location>
</feature>
<evidence type="ECO:0000256" key="3">
    <source>
        <dbReference type="ARBA" id="ARBA00030006"/>
    </source>
</evidence>
<dbReference type="GO" id="GO:0004222">
    <property type="term" value="F:metalloendopeptidase activity"/>
    <property type="evidence" value="ECO:0007669"/>
    <property type="project" value="InterPro"/>
</dbReference>
<evidence type="ECO:0000313" key="8">
    <source>
        <dbReference type="Proteomes" id="UP000887565"/>
    </source>
</evidence>
<dbReference type="GO" id="GO:0046872">
    <property type="term" value="F:metal ion binding"/>
    <property type="evidence" value="ECO:0007669"/>
    <property type="project" value="InterPro"/>
</dbReference>
<comment type="function">
    <text evidence="1">Substrate recognition and binding subunit of the essential mitochondrial processing protease (MPP), which cleaves the mitochondrial sequence off newly imported precursors proteins.</text>
</comment>
<dbReference type="SUPFAM" id="SSF63411">
    <property type="entry name" value="LuxS/MPP-like metallohydrolase"/>
    <property type="match status" value="2"/>
</dbReference>
<dbReference type="InterPro" id="IPR050361">
    <property type="entry name" value="MPP/UQCRC_Complex"/>
</dbReference>
<dbReference type="WBParaSite" id="nRc.2.0.1.t19394-RA">
    <property type="protein sequence ID" value="nRc.2.0.1.t19394-RA"/>
    <property type="gene ID" value="nRc.2.0.1.g19394"/>
</dbReference>
<dbReference type="PANTHER" id="PTHR11851">
    <property type="entry name" value="METALLOPROTEASE"/>
    <property type="match status" value="1"/>
</dbReference>